<reference evidence="7" key="1">
    <citation type="submission" date="2021-10" db="EMBL/GenBank/DDBJ databases">
        <title>Gramella sp. ASW11-100T, isolated from marine sediment.</title>
        <authorList>
            <person name="Xia C."/>
        </authorList>
    </citation>
    <scope>NUCLEOTIDE SEQUENCE</scope>
    <source>
        <strain evidence="7">ASW11-100</strain>
    </source>
</reference>
<evidence type="ECO:0000256" key="2">
    <source>
        <dbReference type="ARBA" id="ARBA00022679"/>
    </source>
</evidence>
<comment type="subunit">
    <text evidence="4">Homotetramer.</text>
</comment>
<comment type="cofactor">
    <cofactor evidence="1 4 6">
        <name>pyridoxal 5'-phosphate</name>
        <dbReference type="ChEBI" id="CHEBI:597326"/>
    </cofactor>
</comment>
<dbReference type="FunFam" id="3.90.1150.10:FF:000033">
    <property type="entry name" value="Cystathionine gamma-synthase"/>
    <property type="match status" value="1"/>
</dbReference>
<dbReference type="HAMAP" id="MF_02056">
    <property type="entry name" value="MetZ"/>
    <property type="match status" value="1"/>
</dbReference>
<gene>
    <name evidence="4" type="primary">metZ</name>
    <name evidence="7" type="ORF">LGQ90_14760</name>
</gene>
<keyword evidence="4" id="KW-0486">Methionine biosynthesis</keyword>
<dbReference type="AlphaFoldDB" id="A0A9X1LLD5"/>
<keyword evidence="4" id="KW-0028">Amino-acid biosynthesis</keyword>
<proteinExistence type="inferred from homology"/>
<dbReference type="GO" id="GO:0003961">
    <property type="term" value="F:O-acetylhomoserine aminocarboxypropyltransferase activity"/>
    <property type="evidence" value="ECO:0007669"/>
    <property type="project" value="TreeGrafter"/>
</dbReference>
<dbReference type="GO" id="GO:0030170">
    <property type="term" value="F:pyridoxal phosphate binding"/>
    <property type="evidence" value="ECO:0007669"/>
    <property type="project" value="UniProtKB-UniRule"/>
</dbReference>
<dbReference type="InterPro" id="IPR006234">
    <property type="entry name" value="O-succ-hSer_sulfhydrylase"/>
</dbReference>
<comment type="catalytic activity">
    <reaction evidence="4">
        <text>O-succinyl-L-homoserine + hydrogen sulfide = L-homocysteine + succinate</text>
        <dbReference type="Rhea" id="RHEA:27826"/>
        <dbReference type="ChEBI" id="CHEBI:29919"/>
        <dbReference type="ChEBI" id="CHEBI:30031"/>
        <dbReference type="ChEBI" id="CHEBI:57661"/>
        <dbReference type="ChEBI" id="CHEBI:58199"/>
    </reaction>
</comment>
<accession>A0A9X1LLD5</accession>
<evidence type="ECO:0000313" key="7">
    <source>
        <dbReference type="EMBL" id="MCB7482530.1"/>
    </source>
</evidence>
<keyword evidence="3 4" id="KW-0663">Pyridoxal phosphate</keyword>
<comment type="pathway">
    <text evidence="4">Amino-acid biosynthesis; L-methionine biosynthesis via de novo pathway; L-homocysteine from O-succinyl-L-homoserine: step 1/1.</text>
</comment>
<dbReference type="InterPro" id="IPR015422">
    <property type="entry name" value="PyrdxlP-dep_Trfase_small"/>
</dbReference>
<dbReference type="InterPro" id="IPR006235">
    <property type="entry name" value="OAc-hSer/O-AcSer_sulfhydrylase"/>
</dbReference>
<feature type="modified residue" description="N6-(pyridoxal phosphate)lysine" evidence="4 5">
    <location>
        <position position="222"/>
    </location>
</feature>
<dbReference type="Pfam" id="PF01053">
    <property type="entry name" value="Cys_Met_Meta_PP"/>
    <property type="match status" value="1"/>
</dbReference>
<protein>
    <recommendedName>
        <fullName evidence="4">O-succinylhomoserine sulfhydrylase</fullName>
        <shortName evidence="4">OSH sulfhydrylase</shortName>
        <shortName evidence="4">OSHS sulfhydrylase</shortName>
        <ecNumber evidence="4">2.5.1.-</ecNumber>
    </recommendedName>
</protein>
<name>A0A9X1LLD5_9FLAO</name>
<evidence type="ECO:0000256" key="4">
    <source>
        <dbReference type="HAMAP-Rule" id="MF_02056"/>
    </source>
</evidence>
<evidence type="ECO:0000313" key="8">
    <source>
        <dbReference type="Proteomes" id="UP001139414"/>
    </source>
</evidence>
<dbReference type="GO" id="GO:0004124">
    <property type="term" value="F:cysteine synthase activity"/>
    <property type="evidence" value="ECO:0007669"/>
    <property type="project" value="TreeGrafter"/>
</dbReference>
<keyword evidence="8" id="KW-1185">Reference proteome</keyword>
<dbReference type="CDD" id="cd00614">
    <property type="entry name" value="CGS_like"/>
    <property type="match status" value="1"/>
</dbReference>
<dbReference type="GO" id="GO:0006535">
    <property type="term" value="P:cysteine biosynthetic process from serine"/>
    <property type="evidence" value="ECO:0007669"/>
    <property type="project" value="TreeGrafter"/>
</dbReference>
<dbReference type="Gene3D" id="3.40.640.10">
    <property type="entry name" value="Type I PLP-dependent aspartate aminotransferase-like (Major domain)"/>
    <property type="match status" value="1"/>
</dbReference>
<dbReference type="FunFam" id="3.40.640.10:FF:000046">
    <property type="entry name" value="Cystathionine gamma-lyase"/>
    <property type="match status" value="1"/>
</dbReference>
<dbReference type="RefSeq" id="WP_229342297.1">
    <property type="nucleotide sequence ID" value="NZ_JAJBZG010000005.1"/>
</dbReference>
<dbReference type="SUPFAM" id="SSF53383">
    <property type="entry name" value="PLP-dependent transferases"/>
    <property type="match status" value="1"/>
</dbReference>
<dbReference type="Gene3D" id="3.90.1150.10">
    <property type="entry name" value="Aspartate Aminotransferase, domain 1"/>
    <property type="match status" value="1"/>
</dbReference>
<keyword evidence="2 4" id="KW-0808">Transferase</keyword>
<sequence length="405" mass="45190">MENLQAMGLEESGSNAHFQENFETIAVRTQSERTQFQEHSVPLYLTSSYVFEDSEDMRASFAEEKKRNIYSRFSNPNTSEFIEKVARMEGAEAGYAFATGMAAVFSTLAALLNSGDHIVAARSVFGSTHGLFTKYFPKWNITHSYFDVNEPETIESHIKPETKILFAESPTNPGVDILDLEYLGKIAKKHDLILIIDNCFATPYIQNPIKFGADLVIHSATKLIDGQGRVLGGVTVGREDLIREIYLFSRNTGPALSPFNAWVLSKSLETLSVRLEKHCENALRVAEFLEENAKIGWVKYPFLKSHPQYKIAKNQMRLGGNVVAFEIKGGIEAGRRFIDSLQLCTRSANLGDTRTIVTHPASTTHSKLNENERLEAGISEGLVRISVGLEHIDDIINDLKNALNN</sequence>
<comment type="function">
    <text evidence="4">Catalyzes the formation of L-homocysteine from O-succinyl-L-homoserine (OSHS) and hydrogen sulfide.</text>
</comment>
<comment type="similarity">
    <text evidence="4">Belongs to the trans-sulfuration enzymes family. MetZ subfamily.</text>
</comment>
<dbReference type="GO" id="GO:0071269">
    <property type="term" value="P:L-homocysteine biosynthetic process"/>
    <property type="evidence" value="ECO:0007669"/>
    <property type="project" value="TreeGrafter"/>
</dbReference>
<dbReference type="InterPro" id="IPR015421">
    <property type="entry name" value="PyrdxlP-dep_Trfase_major"/>
</dbReference>
<dbReference type="InterPro" id="IPR000277">
    <property type="entry name" value="Cys/Met-Metab_PyrdxlP-dep_enz"/>
</dbReference>
<dbReference type="PANTHER" id="PTHR43797">
    <property type="entry name" value="HOMOCYSTEINE/CYSTEINE SYNTHASE"/>
    <property type="match status" value="1"/>
</dbReference>
<dbReference type="GO" id="GO:0005737">
    <property type="term" value="C:cytoplasm"/>
    <property type="evidence" value="ECO:0007669"/>
    <property type="project" value="TreeGrafter"/>
</dbReference>
<dbReference type="PIRSF" id="PIRSF001434">
    <property type="entry name" value="CGS"/>
    <property type="match status" value="1"/>
</dbReference>
<dbReference type="GO" id="GO:0019346">
    <property type="term" value="P:transsulfuration"/>
    <property type="evidence" value="ECO:0007669"/>
    <property type="project" value="InterPro"/>
</dbReference>
<organism evidence="7 8">
    <name type="scientific">Christiangramia sediminis</name>
    <dbReference type="NCBI Taxonomy" id="2881336"/>
    <lineage>
        <taxon>Bacteria</taxon>
        <taxon>Pseudomonadati</taxon>
        <taxon>Bacteroidota</taxon>
        <taxon>Flavobacteriia</taxon>
        <taxon>Flavobacteriales</taxon>
        <taxon>Flavobacteriaceae</taxon>
        <taxon>Christiangramia</taxon>
    </lineage>
</organism>
<dbReference type="PANTHER" id="PTHR43797:SF2">
    <property type="entry name" value="HOMOCYSTEINE_CYSTEINE SYNTHASE"/>
    <property type="match status" value="1"/>
</dbReference>
<comment type="caution">
    <text evidence="7">The sequence shown here is derived from an EMBL/GenBank/DDBJ whole genome shotgun (WGS) entry which is preliminary data.</text>
</comment>
<evidence type="ECO:0000256" key="6">
    <source>
        <dbReference type="RuleBase" id="RU362118"/>
    </source>
</evidence>
<dbReference type="GO" id="GO:0008483">
    <property type="term" value="F:transaminase activity"/>
    <property type="evidence" value="ECO:0007669"/>
    <property type="project" value="UniProtKB-KW"/>
</dbReference>
<keyword evidence="7" id="KW-0032">Aminotransferase</keyword>
<dbReference type="EMBL" id="JAJBZG010000005">
    <property type="protein sequence ID" value="MCB7482530.1"/>
    <property type="molecule type" value="Genomic_DNA"/>
</dbReference>
<dbReference type="EC" id="2.5.1.-" evidence="4"/>
<dbReference type="InterPro" id="IPR015424">
    <property type="entry name" value="PyrdxlP-dep_Trfase"/>
</dbReference>
<evidence type="ECO:0000256" key="1">
    <source>
        <dbReference type="ARBA" id="ARBA00001933"/>
    </source>
</evidence>
<evidence type="ECO:0000256" key="3">
    <source>
        <dbReference type="ARBA" id="ARBA00022898"/>
    </source>
</evidence>
<dbReference type="Proteomes" id="UP001139414">
    <property type="component" value="Unassembled WGS sequence"/>
</dbReference>
<evidence type="ECO:0000256" key="5">
    <source>
        <dbReference type="PIRSR" id="PIRSR001434-2"/>
    </source>
</evidence>